<dbReference type="EMBL" id="SLUN01000021">
    <property type="protein sequence ID" value="TCL63310.1"/>
    <property type="molecule type" value="Genomic_DNA"/>
</dbReference>
<keyword evidence="3" id="KW-1185">Reference proteome</keyword>
<dbReference type="PANTHER" id="PTHR37309">
    <property type="entry name" value="SLR0284 PROTEIN"/>
    <property type="match status" value="1"/>
</dbReference>
<keyword evidence="1" id="KW-0812">Transmembrane</keyword>
<comment type="caution">
    <text evidence="2">The sequence shown here is derived from an EMBL/GenBank/DDBJ whole genome shotgun (WGS) entry which is preliminary data.</text>
</comment>
<evidence type="ECO:0000313" key="3">
    <source>
        <dbReference type="Proteomes" id="UP000295008"/>
    </source>
</evidence>
<dbReference type="RefSeq" id="WP_132015355.1">
    <property type="nucleotide sequence ID" value="NZ_SLUN01000021.1"/>
</dbReference>
<keyword evidence="1" id="KW-1133">Transmembrane helix</keyword>
<evidence type="ECO:0000256" key="1">
    <source>
        <dbReference type="SAM" id="Phobius"/>
    </source>
</evidence>
<dbReference type="Pfam" id="PF04020">
    <property type="entry name" value="Phage_holin_4_2"/>
    <property type="match status" value="1"/>
</dbReference>
<name>A0A4R1RCJ3_HYDET</name>
<feature type="transmembrane region" description="Helical" evidence="1">
    <location>
        <begin position="89"/>
        <end position="111"/>
    </location>
</feature>
<dbReference type="PANTHER" id="PTHR37309:SF1">
    <property type="entry name" value="SLR0284 PROTEIN"/>
    <property type="match status" value="1"/>
</dbReference>
<feature type="transmembrane region" description="Helical" evidence="1">
    <location>
        <begin position="9"/>
        <end position="27"/>
    </location>
</feature>
<evidence type="ECO:0000313" key="2">
    <source>
        <dbReference type="EMBL" id="TCL63310.1"/>
    </source>
</evidence>
<dbReference type="Proteomes" id="UP000295008">
    <property type="component" value="Unassembled WGS sequence"/>
</dbReference>
<organism evidence="2 3">
    <name type="scientific">Hydrogenispora ethanolica</name>
    <dbReference type="NCBI Taxonomy" id="1082276"/>
    <lineage>
        <taxon>Bacteria</taxon>
        <taxon>Bacillati</taxon>
        <taxon>Bacillota</taxon>
        <taxon>Hydrogenispora</taxon>
    </lineage>
</organism>
<reference evidence="2 3" key="1">
    <citation type="submission" date="2019-03" db="EMBL/GenBank/DDBJ databases">
        <title>Genomic Encyclopedia of Type Strains, Phase IV (KMG-IV): sequencing the most valuable type-strain genomes for metagenomic binning, comparative biology and taxonomic classification.</title>
        <authorList>
            <person name="Goeker M."/>
        </authorList>
    </citation>
    <scope>NUCLEOTIDE SEQUENCE [LARGE SCALE GENOMIC DNA]</scope>
    <source>
        <strain evidence="2 3">LX-B</strain>
    </source>
</reference>
<proteinExistence type="predicted"/>
<dbReference type="InterPro" id="IPR007165">
    <property type="entry name" value="Phage_holin_4_2"/>
</dbReference>
<dbReference type="AlphaFoldDB" id="A0A4R1RCJ3"/>
<dbReference type="OrthoDB" id="7205479at2"/>
<keyword evidence="1" id="KW-0472">Membrane</keyword>
<protein>
    <submittedName>
        <fullName evidence="2">Putative membrane protein</fullName>
    </submittedName>
</protein>
<sequence length="121" mass="13637">MLRILIKILANFTGIYLAARLFPAIRLADLQTALWAGMILGVVNLFIRPLLLLVMLPFNLITMGLLTFVMNTWMIMLTDSMLEGLKIPGFWLTLIVSLIISIINLILQNLLKRPRTSSLKG</sequence>
<gene>
    <name evidence="2" type="ORF">EDC14_102128</name>
</gene>
<accession>A0A4R1RCJ3</accession>
<feature type="transmembrane region" description="Helical" evidence="1">
    <location>
        <begin position="58"/>
        <end position="77"/>
    </location>
</feature>
<feature type="transmembrane region" description="Helical" evidence="1">
    <location>
        <begin position="33"/>
        <end position="51"/>
    </location>
</feature>